<feature type="transmembrane region" description="Helical" evidence="1">
    <location>
        <begin position="127"/>
        <end position="150"/>
    </location>
</feature>
<keyword evidence="1" id="KW-0812">Transmembrane</keyword>
<keyword evidence="1" id="KW-1133">Transmembrane helix</keyword>
<accession>A0A0C9MLN2</accession>
<keyword evidence="1" id="KW-0472">Membrane</keyword>
<keyword evidence="3" id="KW-1185">Reference proteome</keyword>
<reference evidence="2" key="1">
    <citation type="submission" date="2014-09" db="EMBL/GenBank/DDBJ databases">
        <title>Draft genome sequence of an oleaginous Mucoromycotina fungus Mucor ambiguus NBRC6742.</title>
        <authorList>
            <person name="Takeda I."/>
            <person name="Yamane N."/>
            <person name="Morita T."/>
            <person name="Tamano K."/>
            <person name="Machida M."/>
            <person name="Baker S."/>
            <person name="Koike H."/>
        </authorList>
    </citation>
    <scope>NUCLEOTIDE SEQUENCE</scope>
    <source>
        <strain evidence="2">NBRC 6742</strain>
    </source>
</reference>
<dbReference type="EMBL" id="DF836316">
    <property type="protein sequence ID" value="GAN02733.1"/>
    <property type="molecule type" value="Genomic_DNA"/>
</dbReference>
<feature type="transmembrane region" description="Helical" evidence="1">
    <location>
        <begin position="103"/>
        <end position="121"/>
    </location>
</feature>
<dbReference type="Proteomes" id="UP000053815">
    <property type="component" value="Unassembled WGS sequence"/>
</dbReference>
<feature type="transmembrane region" description="Helical" evidence="1">
    <location>
        <begin position="64"/>
        <end position="83"/>
    </location>
</feature>
<dbReference type="OrthoDB" id="2268299at2759"/>
<organism evidence="2">
    <name type="scientific">Mucor ambiguus</name>
    <dbReference type="NCBI Taxonomy" id="91626"/>
    <lineage>
        <taxon>Eukaryota</taxon>
        <taxon>Fungi</taxon>
        <taxon>Fungi incertae sedis</taxon>
        <taxon>Mucoromycota</taxon>
        <taxon>Mucoromycotina</taxon>
        <taxon>Mucoromycetes</taxon>
        <taxon>Mucorales</taxon>
        <taxon>Mucorineae</taxon>
        <taxon>Mucoraceae</taxon>
        <taxon>Mucor</taxon>
    </lineage>
</organism>
<proteinExistence type="predicted"/>
<sequence>MHKRQFNNKDSKYTALQDDSKSKRVKKNPIQQVISTLPQLAISFAILFFAGTQFQSGISQVGGIAFYISLLAGFVICGVFLVLQVQGAEYKNWQQDPTTRQYIQIASVSTIVSFFGFNYSLWSVFGILTPMIIVCGFVFAMSILMLITAFM</sequence>
<dbReference type="Pfam" id="PF20479">
    <property type="entry name" value="TMEM128"/>
    <property type="match status" value="1"/>
</dbReference>
<feature type="transmembrane region" description="Helical" evidence="1">
    <location>
        <begin position="33"/>
        <end position="52"/>
    </location>
</feature>
<gene>
    <name evidence="2" type="ORF">MAM1_0027c02180</name>
</gene>
<evidence type="ECO:0000313" key="3">
    <source>
        <dbReference type="Proteomes" id="UP000053815"/>
    </source>
</evidence>
<dbReference type="InterPro" id="IPR033579">
    <property type="entry name" value="TMEM128"/>
</dbReference>
<evidence type="ECO:0000313" key="2">
    <source>
        <dbReference type="EMBL" id="GAN02733.1"/>
    </source>
</evidence>
<name>A0A0C9MLN2_9FUNG</name>
<dbReference type="AlphaFoldDB" id="A0A0C9MLN2"/>
<protein>
    <submittedName>
        <fullName evidence="2">Uncharacterized protein</fullName>
    </submittedName>
</protein>
<evidence type="ECO:0000256" key="1">
    <source>
        <dbReference type="SAM" id="Phobius"/>
    </source>
</evidence>